<evidence type="ECO:0000256" key="12">
    <source>
        <dbReference type="RuleBase" id="RU000679"/>
    </source>
</evidence>
<protein>
    <submittedName>
        <fullName evidence="15">Uncharacterized protein LOC105227561</fullName>
    </submittedName>
</protein>
<evidence type="ECO:0000256" key="2">
    <source>
        <dbReference type="ARBA" id="ARBA00007193"/>
    </source>
</evidence>
<keyword evidence="3 12" id="KW-0813">Transport</keyword>
<keyword evidence="8 12" id="KW-0406">Ion transport</keyword>
<dbReference type="RefSeq" id="XP_049305090.1">
    <property type="nucleotide sequence ID" value="XM_049449133.1"/>
</dbReference>
<keyword evidence="7" id="KW-0915">Sodium</keyword>
<keyword evidence="4 12" id="KW-0894">Sodium channel</keyword>
<evidence type="ECO:0000256" key="4">
    <source>
        <dbReference type="ARBA" id="ARBA00022461"/>
    </source>
</evidence>
<evidence type="ECO:0000313" key="15">
    <source>
        <dbReference type="RefSeq" id="XP_049305090.1"/>
    </source>
</evidence>
<dbReference type="InterPro" id="IPR001873">
    <property type="entry name" value="ENaC"/>
</dbReference>
<dbReference type="PANTHER" id="PTHR11690">
    <property type="entry name" value="AMILORIDE-SENSITIVE SODIUM CHANNEL-RELATED"/>
    <property type="match status" value="1"/>
</dbReference>
<keyword evidence="9 13" id="KW-0472">Membrane</keyword>
<gene>
    <name evidence="15" type="primary">LOC105227561</name>
</gene>
<evidence type="ECO:0000256" key="6">
    <source>
        <dbReference type="ARBA" id="ARBA00022989"/>
    </source>
</evidence>
<evidence type="ECO:0000256" key="1">
    <source>
        <dbReference type="ARBA" id="ARBA00004141"/>
    </source>
</evidence>
<organism evidence="14 15">
    <name type="scientific">Bactrocera dorsalis</name>
    <name type="common">Oriental fruit fly</name>
    <name type="synonym">Dacus dorsalis</name>
    <dbReference type="NCBI Taxonomy" id="27457"/>
    <lineage>
        <taxon>Eukaryota</taxon>
        <taxon>Metazoa</taxon>
        <taxon>Ecdysozoa</taxon>
        <taxon>Arthropoda</taxon>
        <taxon>Hexapoda</taxon>
        <taxon>Insecta</taxon>
        <taxon>Pterygota</taxon>
        <taxon>Neoptera</taxon>
        <taxon>Endopterygota</taxon>
        <taxon>Diptera</taxon>
        <taxon>Brachycera</taxon>
        <taxon>Muscomorpha</taxon>
        <taxon>Tephritoidea</taxon>
        <taxon>Tephritidae</taxon>
        <taxon>Bactrocera</taxon>
        <taxon>Bactrocera</taxon>
    </lineage>
</organism>
<dbReference type="Proteomes" id="UP001652620">
    <property type="component" value="Chromosome 2"/>
</dbReference>
<evidence type="ECO:0000256" key="5">
    <source>
        <dbReference type="ARBA" id="ARBA00022692"/>
    </source>
</evidence>
<evidence type="ECO:0000256" key="8">
    <source>
        <dbReference type="ARBA" id="ARBA00023065"/>
    </source>
</evidence>
<reference evidence="15" key="2">
    <citation type="submission" date="2025-08" db="UniProtKB">
        <authorList>
            <consortium name="RefSeq"/>
        </authorList>
    </citation>
    <scope>IDENTIFICATION</scope>
    <source>
        <tissue evidence="15">Adult</tissue>
    </source>
</reference>
<evidence type="ECO:0000256" key="10">
    <source>
        <dbReference type="ARBA" id="ARBA00023201"/>
    </source>
</evidence>
<dbReference type="PANTHER" id="PTHR11690:SF288">
    <property type="entry name" value="AMILORIDE-SENSITIVE NA+ CHANNEL-RELATED"/>
    <property type="match status" value="1"/>
</dbReference>
<evidence type="ECO:0000256" key="13">
    <source>
        <dbReference type="SAM" id="Phobius"/>
    </source>
</evidence>
<keyword evidence="10 12" id="KW-0739">Sodium transport</keyword>
<evidence type="ECO:0000256" key="3">
    <source>
        <dbReference type="ARBA" id="ARBA00022448"/>
    </source>
</evidence>
<accession>A0ABM3J787</accession>
<comment type="subcellular location">
    <subcellularLocation>
        <location evidence="1">Membrane</location>
        <topology evidence="1">Multi-pass membrane protein</topology>
    </subcellularLocation>
</comment>
<comment type="similarity">
    <text evidence="2 12">Belongs to the amiloride-sensitive sodium channel (TC 1.A.6) family.</text>
</comment>
<evidence type="ECO:0000313" key="14">
    <source>
        <dbReference type="Proteomes" id="UP001652620"/>
    </source>
</evidence>
<keyword evidence="6 13" id="KW-1133">Transmembrane helix</keyword>
<keyword evidence="5 12" id="KW-0812">Transmembrane</keyword>
<feature type="transmembrane region" description="Helical" evidence="13">
    <location>
        <begin position="52"/>
        <end position="72"/>
    </location>
</feature>
<dbReference type="PRINTS" id="PR01078">
    <property type="entry name" value="AMINACHANNEL"/>
</dbReference>
<name>A0ABM3J787_BACDO</name>
<dbReference type="Gene3D" id="1.10.287.770">
    <property type="entry name" value="YojJ-like"/>
    <property type="match status" value="1"/>
</dbReference>
<evidence type="ECO:0000256" key="7">
    <source>
        <dbReference type="ARBA" id="ARBA00023053"/>
    </source>
</evidence>
<evidence type="ECO:0000256" key="11">
    <source>
        <dbReference type="ARBA" id="ARBA00023303"/>
    </source>
</evidence>
<keyword evidence="11 12" id="KW-0407">Ion channel</keyword>
<evidence type="ECO:0000256" key="9">
    <source>
        <dbReference type="ARBA" id="ARBA00023136"/>
    </source>
</evidence>
<dbReference type="Pfam" id="PF00858">
    <property type="entry name" value="ASC"/>
    <property type="match status" value="2"/>
</dbReference>
<proteinExistence type="inferred from homology"/>
<sequence>MMAHNGVKTVDKASNTEHRNSYYKTSDQEGKIKTERVAIDTERARSKMKCAYFTRLIRFLTIFVVVLFTTYVCLKASKRFINNWVQTVIEHTDMHIGEIPFPAISICPLIGINWTKIPEMKIQLLGNNYSAVFEEKFDRQIRKLIYAQQLADFQNHSRDLVNGREPQDNVVLFEDDEYAWKPEGSNDTWSDLQKILSYNCEKLFEKCVWQSVELPCCDIFRYTPIYGGYCFSFNMLDKKKNESSLRTSFGVGPGNGLKVYIRNMEKDKFASEMKKKDITEGTCMRKCRMRYVHNKCNCTIATQPSSQNANEALKNTTQFCNLANVGCLNNLDDFIEYYSSRNHYEEALYKSGLNCSCYHNCDYIKYNAALYLDPWGDELNANLSEFQIFYQQATFFSYRSVLVATWVDLLVSYGGIAGLFLGISAMSLIEYLKRSCGRWKQRIIGLYNYFKRHVYSLLH</sequence>
<dbReference type="GeneID" id="105227561"/>
<reference evidence="14" key="1">
    <citation type="submission" date="2025-05" db="UniProtKB">
        <authorList>
            <consortium name="RefSeq"/>
        </authorList>
    </citation>
    <scope>NUCLEOTIDE SEQUENCE [LARGE SCALE GENOMIC DNA]</scope>
</reference>
<keyword evidence="14" id="KW-1185">Reference proteome</keyword>
<feature type="transmembrane region" description="Helical" evidence="13">
    <location>
        <begin position="410"/>
        <end position="432"/>
    </location>
</feature>